<evidence type="ECO:0000256" key="1">
    <source>
        <dbReference type="SAM" id="Coils"/>
    </source>
</evidence>
<gene>
    <name evidence="3" type="ORF">BN980_GECA05s04047g</name>
</gene>
<dbReference type="STRING" id="1173061.A0A0J9X9U6"/>
<evidence type="ECO:0000256" key="2">
    <source>
        <dbReference type="SAM" id="MobiDB-lite"/>
    </source>
</evidence>
<dbReference type="InterPro" id="IPR039601">
    <property type="entry name" value="Rrn5"/>
</dbReference>
<dbReference type="GO" id="GO:0001181">
    <property type="term" value="F:RNA polymerase I general transcription initiation factor activity"/>
    <property type="evidence" value="ECO:0007669"/>
    <property type="project" value="TreeGrafter"/>
</dbReference>
<feature type="compositionally biased region" description="Basic and acidic residues" evidence="2">
    <location>
        <begin position="47"/>
        <end position="61"/>
    </location>
</feature>
<organism evidence="3 4">
    <name type="scientific">Geotrichum candidum</name>
    <name type="common">Oospora lactis</name>
    <name type="synonym">Dipodascus geotrichum</name>
    <dbReference type="NCBI Taxonomy" id="1173061"/>
    <lineage>
        <taxon>Eukaryota</taxon>
        <taxon>Fungi</taxon>
        <taxon>Dikarya</taxon>
        <taxon>Ascomycota</taxon>
        <taxon>Saccharomycotina</taxon>
        <taxon>Dipodascomycetes</taxon>
        <taxon>Dipodascales</taxon>
        <taxon>Dipodascaceae</taxon>
        <taxon>Geotrichum</taxon>
    </lineage>
</organism>
<evidence type="ECO:0008006" key="5">
    <source>
        <dbReference type="Google" id="ProtNLM"/>
    </source>
</evidence>
<feature type="region of interest" description="Disordered" evidence="2">
    <location>
        <begin position="600"/>
        <end position="653"/>
    </location>
</feature>
<dbReference type="PANTHER" id="PTHR28079">
    <property type="entry name" value="RNA POLYMERASE I-SPECIFIC TRANSCRIPTION INITIATION FACTOR RRN5"/>
    <property type="match status" value="1"/>
</dbReference>
<proteinExistence type="predicted"/>
<dbReference type="Proteomes" id="UP000242525">
    <property type="component" value="Unassembled WGS sequence"/>
</dbReference>
<sequence length="880" mass="103599">MSDSDRAKRSDSELEEYNPETPYYVPRLASLDPETQDLSDQSQSEIDDAHAEILTIEKLDEPTLDDDEANESAESEYEEVNRNNGALEFDEEEIIQEEELFDNTVLSVDEQSDEEDEESSIDEDDNNPQKDQPAKYKAQPGRGSFRTEFYKENLKPTNEEVKTKLEKMGHRIFKGQSLNVDNIVNVPNDRGVRDVNFGIQARIPDNYYSRGYLHLYVKELEEFATGEYFGQSALQNGRVGINHSTTIKESRTRKSSYELENDTEEKLEGSFIGGTYWGADEKERFFTFLGRRSRHNMLGVAQGVRTKSLIECEEYYNLLFRAKADYEENNPPEWKLSYGITMKDIPAACEMSQEWVDMEEIQAEGLTFYDTSLMVTRRPTERVIKNPMDTVFKASNLETLTSEIDNEDSLLNLPNLWRLSNRVFTKAPYNSKLVVEHTGAQFRYMSEDYYHELTNLVIDRTRSLMEQVIYSCSHLVNIRGKEISKVALRMNMPLASGRYWQKYPRRSRLMLNDRIAIDDENEYYNQVEKQLMVHEEENNLLTARDHESVRSFREIWRLKMTTLSEKCKEEQESAFKVKGEELETQINNAFEARYADIYSSEEEREDDDNINSASGEEYNSNSEVEEAANKELDSKDDETNDSSLHTDKCTSQLARPRRFNHSVPMLEEGDEFSIERQNQRLDENYFDPDSEDPKKVFFHEKFCYFEEAELEEYDRKKSEDYEYVNLVFLNSFQPPYNKKQVTDEELRVRIAERVSCRSIKNRDKVRLLALKEWHAQSYINRKRILDEMAEDKVEAKVATKKRKLEERFVREYSEENHKTMFEENPILHQAYRGFLQYFPKQGSTGIMERPAWKQYESRKFYNGNYFVSNRNEIHKQFDNL</sequence>
<dbReference type="GO" id="GO:0042790">
    <property type="term" value="P:nucleolar large rRNA transcription by RNA polymerase I"/>
    <property type="evidence" value="ECO:0007669"/>
    <property type="project" value="InterPro"/>
</dbReference>
<dbReference type="AlphaFoldDB" id="A0A0J9X9U6"/>
<feature type="compositionally biased region" description="Basic and acidic residues" evidence="2">
    <location>
        <begin position="1"/>
        <end position="12"/>
    </location>
</feature>
<feature type="compositionally biased region" description="Acidic residues" evidence="2">
    <location>
        <begin position="62"/>
        <end position="78"/>
    </location>
</feature>
<dbReference type="GO" id="GO:0006361">
    <property type="term" value="P:transcription initiation at RNA polymerase I promoter"/>
    <property type="evidence" value="ECO:0007669"/>
    <property type="project" value="TreeGrafter"/>
</dbReference>
<feature type="compositionally biased region" description="Polar residues" evidence="2">
    <location>
        <begin position="610"/>
        <end position="622"/>
    </location>
</feature>
<feature type="compositionally biased region" description="Acidic residues" evidence="2">
    <location>
        <begin position="110"/>
        <end position="126"/>
    </location>
</feature>
<dbReference type="GO" id="GO:0000500">
    <property type="term" value="C:RNA polymerase I upstream activating factor complex"/>
    <property type="evidence" value="ECO:0007669"/>
    <property type="project" value="InterPro"/>
</dbReference>
<evidence type="ECO:0000313" key="4">
    <source>
        <dbReference type="Proteomes" id="UP000242525"/>
    </source>
</evidence>
<evidence type="ECO:0000313" key="3">
    <source>
        <dbReference type="EMBL" id="CDO53586.1"/>
    </source>
</evidence>
<name>A0A0J9X9U6_GEOCN</name>
<protein>
    <recommendedName>
        <fullName evidence="5">Myb-like domain-containing protein</fullName>
    </recommendedName>
</protein>
<dbReference type="PANTHER" id="PTHR28079:SF1">
    <property type="entry name" value="RNA POLYMERASE I-SPECIFIC TRANSCRIPTION INITIATION FACTOR RRN5"/>
    <property type="match status" value="1"/>
</dbReference>
<feature type="compositionally biased region" description="Acidic residues" evidence="2">
    <location>
        <begin position="600"/>
        <end position="609"/>
    </location>
</feature>
<feature type="region of interest" description="Disordered" evidence="2">
    <location>
        <begin position="1"/>
        <end position="146"/>
    </location>
</feature>
<comment type="caution">
    <text evidence="3">The sequence shown here is derived from an EMBL/GenBank/DDBJ whole genome shotgun (WGS) entry which is preliminary data.</text>
</comment>
<keyword evidence="1" id="KW-0175">Coiled coil</keyword>
<dbReference type="EMBL" id="CCBN010000005">
    <property type="protein sequence ID" value="CDO53586.1"/>
    <property type="molecule type" value="Genomic_DNA"/>
</dbReference>
<dbReference type="OrthoDB" id="4094957at2759"/>
<reference evidence="3" key="1">
    <citation type="submission" date="2014-03" db="EMBL/GenBank/DDBJ databases">
        <authorList>
            <person name="Casaregola S."/>
        </authorList>
    </citation>
    <scope>NUCLEOTIDE SEQUENCE [LARGE SCALE GENOMIC DNA]</scope>
    <source>
        <strain evidence="3">CLIB 918</strain>
    </source>
</reference>
<feature type="compositionally biased region" description="Acidic residues" evidence="2">
    <location>
        <begin position="88"/>
        <end position="101"/>
    </location>
</feature>
<feature type="coiled-coil region" evidence="1">
    <location>
        <begin position="517"/>
        <end position="544"/>
    </location>
</feature>
<accession>A0A0J9X9U6</accession>
<dbReference type="GO" id="GO:0000182">
    <property type="term" value="F:rDNA binding"/>
    <property type="evidence" value="ECO:0007669"/>
    <property type="project" value="TreeGrafter"/>
</dbReference>
<keyword evidence="4" id="KW-1185">Reference proteome</keyword>